<dbReference type="AlphaFoldDB" id="A0A7W4WF58"/>
<dbReference type="RefSeq" id="WP_183461895.1">
    <property type="nucleotide sequence ID" value="NZ_JACHWZ010000017.1"/>
</dbReference>
<dbReference type="SUPFAM" id="SSF51182">
    <property type="entry name" value="RmlC-like cupins"/>
    <property type="match status" value="1"/>
</dbReference>
<dbReference type="Gene3D" id="2.60.120.10">
    <property type="entry name" value="Jelly Rolls"/>
    <property type="match status" value="1"/>
</dbReference>
<feature type="domain" description="ChrR-like cupin" evidence="1">
    <location>
        <begin position="14"/>
        <end position="94"/>
    </location>
</feature>
<dbReference type="Proteomes" id="UP000535937">
    <property type="component" value="Unassembled WGS sequence"/>
</dbReference>
<dbReference type="InterPro" id="IPR011051">
    <property type="entry name" value="RmlC_Cupin_sf"/>
</dbReference>
<organism evidence="2 3">
    <name type="scientific">Microbulbifer rhizosphaerae</name>
    <dbReference type="NCBI Taxonomy" id="1562603"/>
    <lineage>
        <taxon>Bacteria</taxon>
        <taxon>Pseudomonadati</taxon>
        <taxon>Pseudomonadota</taxon>
        <taxon>Gammaproteobacteria</taxon>
        <taxon>Cellvibrionales</taxon>
        <taxon>Microbulbiferaceae</taxon>
        <taxon>Microbulbifer</taxon>
    </lineage>
</organism>
<name>A0A7W4WF58_9GAMM</name>
<reference evidence="2 3" key="1">
    <citation type="submission" date="2020-08" db="EMBL/GenBank/DDBJ databases">
        <title>Genomic Encyclopedia of Type Strains, Phase III (KMG-III): the genomes of soil and plant-associated and newly described type strains.</title>
        <authorList>
            <person name="Whitman W."/>
        </authorList>
    </citation>
    <scope>NUCLEOTIDE SEQUENCE [LARGE SCALE GENOMIC DNA]</scope>
    <source>
        <strain evidence="2 3">CECT 8799</strain>
    </source>
</reference>
<evidence type="ECO:0000259" key="1">
    <source>
        <dbReference type="Pfam" id="PF12973"/>
    </source>
</evidence>
<dbReference type="Pfam" id="PF12973">
    <property type="entry name" value="Cupin_7"/>
    <property type="match status" value="1"/>
</dbReference>
<proteinExistence type="predicted"/>
<comment type="caution">
    <text evidence="2">The sequence shown here is derived from an EMBL/GenBank/DDBJ whole genome shotgun (WGS) entry which is preliminary data.</text>
</comment>
<sequence>MNMTAIAGLPTRSVSDTDAPWVPLGEGKAFKPLRFLCDNRGFVELLRLEPGVEIGWHRHTGEVHAFNLQGTRELHTGERIGPGDYVYEPPGNTDRWRAIGEVPLVLLVVVMGEVDYLDADGEVSARYSAGTLQELYRRYCEEQSLEILDLAD</sequence>
<dbReference type="InterPro" id="IPR025979">
    <property type="entry name" value="ChrR-like_cupin_dom"/>
</dbReference>
<gene>
    <name evidence="2" type="ORF">FHS09_003377</name>
</gene>
<accession>A0A7W4WF58</accession>
<protein>
    <submittedName>
        <fullName evidence="2">Anti-sigma factor ChrR (Cupin superfamily)</fullName>
    </submittedName>
</protein>
<dbReference type="InterPro" id="IPR014710">
    <property type="entry name" value="RmlC-like_jellyroll"/>
</dbReference>
<keyword evidence="3" id="KW-1185">Reference proteome</keyword>
<evidence type="ECO:0000313" key="3">
    <source>
        <dbReference type="Proteomes" id="UP000535937"/>
    </source>
</evidence>
<dbReference type="EMBL" id="JACHWZ010000017">
    <property type="protein sequence ID" value="MBB3062528.1"/>
    <property type="molecule type" value="Genomic_DNA"/>
</dbReference>
<evidence type="ECO:0000313" key="2">
    <source>
        <dbReference type="EMBL" id="MBB3062528.1"/>
    </source>
</evidence>